<dbReference type="EMBL" id="MDZA01000447">
    <property type="protein sequence ID" value="OGX81554.1"/>
    <property type="molecule type" value="Genomic_DNA"/>
</dbReference>
<dbReference type="Pfam" id="PF13614">
    <property type="entry name" value="AAA_31"/>
    <property type="match status" value="1"/>
</dbReference>
<name>A0A1G1SSF4_9BACT</name>
<organism evidence="2 3">
    <name type="scientific">Hymenobacter coccineus</name>
    <dbReference type="NCBI Taxonomy" id="1908235"/>
    <lineage>
        <taxon>Bacteria</taxon>
        <taxon>Pseudomonadati</taxon>
        <taxon>Bacteroidota</taxon>
        <taxon>Cytophagia</taxon>
        <taxon>Cytophagales</taxon>
        <taxon>Hymenobacteraceae</taxon>
        <taxon>Hymenobacter</taxon>
    </lineage>
</organism>
<reference evidence="2 3" key="1">
    <citation type="submission" date="2016-08" db="EMBL/GenBank/DDBJ databases">
        <title>Hymenobacter coccineus sp. nov., Hymenobacter lapidarius sp. nov. and Hymenobacter glacialis sp. nov., isolated from Antarctic soil.</title>
        <authorList>
            <person name="Sedlacek I."/>
            <person name="Kralova S."/>
            <person name="Kyrova K."/>
            <person name="Maslanova I."/>
            <person name="Stankova E."/>
            <person name="Vrbovska V."/>
            <person name="Nemec M."/>
            <person name="Bartak M."/>
            <person name="Svec P."/>
            <person name="Busse H.-J."/>
            <person name="Pantucek R."/>
        </authorList>
    </citation>
    <scope>NUCLEOTIDE SEQUENCE [LARGE SCALE GENOMIC DNA]</scope>
    <source>
        <strain evidence="2 3">CCM 8649</strain>
    </source>
</reference>
<sequence>MKVITFANHKGGVGKTTSTLTVGQELARRGQRVLFLDCDPQHNLTMSFAANAATHLGTVIKGERTLKQIIVGVGEGMGLAGSARELTQLEKILGQQPTYQFFLRDQLEDVAADYDYVLIDTPPALTSLTYAALVASDAVFIPVQPEFYGYEGLTTLLDACAIMGKNFNPRLKVGGLFLTKYSASYRLALHHDVVAIMRENAVTGPLLMHTSIRQNGKLSEAQIEKQNLFTYAPASNGAEDYANLTTEILARL</sequence>
<dbReference type="OrthoDB" id="9815116at2"/>
<evidence type="ECO:0000313" key="3">
    <source>
        <dbReference type="Proteomes" id="UP000177506"/>
    </source>
</evidence>
<comment type="caution">
    <text evidence="2">The sequence shown here is derived from an EMBL/GenBank/DDBJ whole genome shotgun (WGS) entry which is preliminary data.</text>
</comment>
<gene>
    <name evidence="2" type="ORF">BEN49_15395</name>
</gene>
<proteinExistence type="predicted"/>
<dbReference type="Proteomes" id="UP000177506">
    <property type="component" value="Unassembled WGS sequence"/>
</dbReference>
<protein>
    <recommendedName>
        <fullName evidence="1">AAA domain-containing protein</fullName>
    </recommendedName>
</protein>
<dbReference type="CDD" id="cd02042">
    <property type="entry name" value="ParAB_family"/>
    <property type="match status" value="1"/>
</dbReference>
<dbReference type="InterPro" id="IPR025669">
    <property type="entry name" value="AAA_dom"/>
</dbReference>
<dbReference type="PIRSF" id="PIRSF009320">
    <property type="entry name" value="Nuc_binding_HP_1000"/>
    <property type="match status" value="1"/>
</dbReference>
<dbReference type="Gene3D" id="3.40.50.300">
    <property type="entry name" value="P-loop containing nucleotide triphosphate hydrolases"/>
    <property type="match status" value="1"/>
</dbReference>
<dbReference type="RefSeq" id="WP_070747240.1">
    <property type="nucleotide sequence ID" value="NZ_MDZA01000447.1"/>
</dbReference>
<dbReference type="InterPro" id="IPR050678">
    <property type="entry name" value="DNA_Partitioning_ATPase"/>
</dbReference>
<dbReference type="PANTHER" id="PTHR13696">
    <property type="entry name" value="P-LOOP CONTAINING NUCLEOSIDE TRIPHOSPHATE HYDROLASE"/>
    <property type="match status" value="1"/>
</dbReference>
<evidence type="ECO:0000313" key="2">
    <source>
        <dbReference type="EMBL" id="OGX81554.1"/>
    </source>
</evidence>
<dbReference type="PANTHER" id="PTHR13696:SF52">
    <property type="entry name" value="PARA FAMILY PROTEIN CT_582"/>
    <property type="match status" value="1"/>
</dbReference>
<evidence type="ECO:0000259" key="1">
    <source>
        <dbReference type="Pfam" id="PF13614"/>
    </source>
</evidence>
<dbReference type="AlphaFoldDB" id="A0A1G1SSF4"/>
<keyword evidence="3" id="KW-1185">Reference proteome</keyword>
<accession>A0A1G1SSF4</accession>
<dbReference type="InterPro" id="IPR027417">
    <property type="entry name" value="P-loop_NTPase"/>
</dbReference>
<dbReference type="SUPFAM" id="SSF52540">
    <property type="entry name" value="P-loop containing nucleoside triphosphate hydrolases"/>
    <property type="match status" value="1"/>
</dbReference>
<feature type="domain" description="AAA" evidence="1">
    <location>
        <begin position="1"/>
        <end position="173"/>
    </location>
</feature>